<dbReference type="RefSeq" id="WP_014810644.1">
    <property type="nucleotide sequence ID" value="NC_018025.1"/>
</dbReference>
<dbReference type="Proteomes" id="UP000006055">
    <property type="component" value="Chromosome"/>
</dbReference>
<name>I4C7G5_DESTA</name>
<dbReference type="STRING" id="706587.Desti_2836"/>
<sequence length="93" mass="10428">MHRSGVAEFRSTGAHAVAAINHPQLIAKVRIYVRLRKALLENWWVPASVPAHLLKQIKQFCPAATPGTTVPYIGQVVQKVRNYATYYNSSELQ</sequence>
<gene>
    <name evidence="1" type="ordered locus">Desti_2836</name>
</gene>
<protein>
    <submittedName>
        <fullName evidence="1">Uncharacterized protein</fullName>
    </submittedName>
</protein>
<reference evidence="2" key="1">
    <citation type="submission" date="2012-06" db="EMBL/GenBank/DDBJ databases">
        <title>Complete sequence of chromosome of Desulfomonile tiedjei DSM 6799.</title>
        <authorList>
            <person name="Lucas S."/>
            <person name="Copeland A."/>
            <person name="Lapidus A."/>
            <person name="Glavina del Rio T."/>
            <person name="Dalin E."/>
            <person name="Tice H."/>
            <person name="Bruce D."/>
            <person name="Goodwin L."/>
            <person name="Pitluck S."/>
            <person name="Peters L."/>
            <person name="Ovchinnikova G."/>
            <person name="Zeytun A."/>
            <person name="Lu M."/>
            <person name="Kyrpides N."/>
            <person name="Mavromatis K."/>
            <person name="Ivanova N."/>
            <person name="Brettin T."/>
            <person name="Detter J.C."/>
            <person name="Han C."/>
            <person name="Larimer F."/>
            <person name="Land M."/>
            <person name="Hauser L."/>
            <person name="Markowitz V."/>
            <person name="Cheng J.-F."/>
            <person name="Hugenholtz P."/>
            <person name="Woyke T."/>
            <person name="Wu D."/>
            <person name="Spring S."/>
            <person name="Schroeder M."/>
            <person name="Brambilla E."/>
            <person name="Klenk H.-P."/>
            <person name="Eisen J.A."/>
        </authorList>
    </citation>
    <scope>NUCLEOTIDE SEQUENCE [LARGE SCALE GENOMIC DNA]</scope>
    <source>
        <strain evidence="2">ATCC 49306 / DSM 6799 / DCB-1</strain>
    </source>
</reference>
<accession>I4C7G5</accession>
<keyword evidence="2" id="KW-1185">Reference proteome</keyword>
<dbReference type="KEGG" id="dti:Desti_2836"/>
<dbReference type="AlphaFoldDB" id="I4C7G5"/>
<dbReference type="EMBL" id="CP003360">
    <property type="protein sequence ID" value="AFM25506.1"/>
    <property type="molecule type" value="Genomic_DNA"/>
</dbReference>
<dbReference type="HOGENOM" id="CLU_2394970_0_0_7"/>
<evidence type="ECO:0000313" key="2">
    <source>
        <dbReference type="Proteomes" id="UP000006055"/>
    </source>
</evidence>
<proteinExistence type="predicted"/>
<organism evidence="1 2">
    <name type="scientific">Desulfomonile tiedjei (strain ATCC 49306 / DSM 6799 / DCB-1)</name>
    <dbReference type="NCBI Taxonomy" id="706587"/>
    <lineage>
        <taxon>Bacteria</taxon>
        <taxon>Pseudomonadati</taxon>
        <taxon>Thermodesulfobacteriota</taxon>
        <taxon>Desulfomonilia</taxon>
        <taxon>Desulfomonilales</taxon>
        <taxon>Desulfomonilaceae</taxon>
        <taxon>Desulfomonile</taxon>
    </lineage>
</organism>
<evidence type="ECO:0000313" key="1">
    <source>
        <dbReference type="EMBL" id="AFM25506.1"/>
    </source>
</evidence>